<proteinExistence type="predicted"/>
<dbReference type="Proteomes" id="UP000231632">
    <property type="component" value="Unassembled WGS sequence"/>
</dbReference>
<evidence type="ECO:0000313" key="2">
    <source>
        <dbReference type="EMBL" id="GAV20070.1"/>
    </source>
</evidence>
<dbReference type="EMBL" id="BDFD01000007">
    <property type="protein sequence ID" value="GAV20070.1"/>
    <property type="molecule type" value="Genomic_DNA"/>
</dbReference>
<dbReference type="InterPro" id="IPR012337">
    <property type="entry name" value="RNaseH-like_sf"/>
</dbReference>
<dbReference type="AlphaFoldDB" id="A0A1L8CMB5"/>
<dbReference type="SUPFAM" id="SSF53098">
    <property type="entry name" value="Ribonuclease H-like"/>
    <property type="match status" value="1"/>
</dbReference>
<evidence type="ECO:0000313" key="3">
    <source>
        <dbReference type="Proteomes" id="UP000231632"/>
    </source>
</evidence>
<keyword evidence="3" id="KW-1185">Reference proteome</keyword>
<organism evidence="2 3">
    <name type="scientific">Mariprofundus micogutta</name>
    <dbReference type="NCBI Taxonomy" id="1921010"/>
    <lineage>
        <taxon>Bacteria</taxon>
        <taxon>Pseudomonadati</taxon>
        <taxon>Pseudomonadota</taxon>
        <taxon>Candidatius Mariprofundia</taxon>
        <taxon>Mariprofundales</taxon>
        <taxon>Mariprofundaceae</taxon>
        <taxon>Mariprofundus</taxon>
    </lineage>
</organism>
<accession>A0A1L8CMB5</accession>
<protein>
    <submittedName>
        <fullName evidence="2">Putative transposase</fullName>
    </submittedName>
</protein>
<dbReference type="InterPro" id="IPR036397">
    <property type="entry name" value="RNaseH_sf"/>
</dbReference>
<feature type="domain" description="Integrase catalytic" evidence="1">
    <location>
        <begin position="1"/>
        <end position="133"/>
    </location>
</feature>
<dbReference type="GO" id="GO:0015074">
    <property type="term" value="P:DNA integration"/>
    <property type="evidence" value="ECO:0007669"/>
    <property type="project" value="InterPro"/>
</dbReference>
<dbReference type="PANTHER" id="PTHR47515:SF1">
    <property type="entry name" value="BLR2054 PROTEIN"/>
    <property type="match status" value="1"/>
</dbReference>
<comment type="caution">
    <text evidence="2">The sequence shown here is derived from an EMBL/GenBank/DDBJ whole genome shotgun (WGS) entry which is preliminary data.</text>
</comment>
<dbReference type="PROSITE" id="PS50994">
    <property type="entry name" value="INTEGRASE"/>
    <property type="match status" value="1"/>
</dbReference>
<dbReference type="GO" id="GO:0003676">
    <property type="term" value="F:nucleic acid binding"/>
    <property type="evidence" value="ECO:0007669"/>
    <property type="project" value="InterPro"/>
</dbReference>
<dbReference type="Pfam" id="PF13683">
    <property type="entry name" value="rve_3"/>
    <property type="match status" value="1"/>
</dbReference>
<evidence type="ECO:0000259" key="1">
    <source>
        <dbReference type="PROSITE" id="PS50994"/>
    </source>
</evidence>
<name>A0A1L8CMB5_9PROT</name>
<reference evidence="2 3" key="1">
    <citation type="journal article" date="2017" name="Arch. Microbiol.">
        <title>Mariprofundus micogutta sp. nov., a novel iron-oxidizing zetaproteobacterium isolated from a deep-sea hydrothermal field at the Bayonnaise knoll of the Izu-Ogasawara arc, and a description of Mariprofundales ord. nov. and Zetaproteobacteria classis nov.</title>
        <authorList>
            <person name="Makita H."/>
            <person name="Tanaka E."/>
            <person name="Mitsunobu S."/>
            <person name="Miyazaki M."/>
            <person name="Nunoura T."/>
            <person name="Uematsu K."/>
            <person name="Takaki Y."/>
            <person name="Nishi S."/>
            <person name="Shimamura S."/>
            <person name="Takai K."/>
        </authorList>
    </citation>
    <scope>NUCLEOTIDE SEQUENCE [LARGE SCALE GENOMIC DNA]</scope>
    <source>
        <strain evidence="2 3">ET2</strain>
    </source>
</reference>
<dbReference type="InterPro" id="IPR001584">
    <property type="entry name" value="Integrase_cat-core"/>
</dbReference>
<dbReference type="STRING" id="1921010.MMIC_P1032"/>
<dbReference type="PANTHER" id="PTHR47515">
    <property type="entry name" value="LOW CALCIUM RESPONSE LOCUS PROTEIN T"/>
    <property type="match status" value="1"/>
</dbReference>
<sequence>MDDFTKESVDLVAGRSITGDDLTDILDKIGRFRGLPKAIRTDQGPEFTSRALDAWAYRHGVKLKLIQPGKPTQNAYIESFNGKFRDECLNDHWFNNMAEARAIIAAWRQDYNERRPHSSLGYMTPAEVAAQHRTTVRNIEKEEMK</sequence>
<gene>
    <name evidence="2" type="ORF">MMIC_P1032</name>
</gene>
<dbReference type="Gene3D" id="3.30.420.10">
    <property type="entry name" value="Ribonuclease H-like superfamily/Ribonuclease H"/>
    <property type="match status" value="1"/>
</dbReference>